<name>A0A0S2TDW7_9GAMM</name>
<accession>A0A0S2TDW7</accession>
<keyword evidence="2" id="KW-1277">Toxin-antitoxin system</keyword>
<evidence type="ECO:0000256" key="2">
    <source>
        <dbReference type="ARBA" id="ARBA00022649"/>
    </source>
</evidence>
<evidence type="ECO:0000256" key="1">
    <source>
        <dbReference type="ARBA" id="ARBA00001946"/>
    </source>
</evidence>
<dbReference type="SUPFAM" id="SSF81301">
    <property type="entry name" value="Nucleotidyltransferase"/>
    <property type="match status" value="1"/>
</dbReference>
<dbReference type="CDD" id="cd05403">
    <property type="entry name" value="NT_KNTase_like"/>
    <property type="match status" value="1"/>
</dbReference>
<evidence type="ECO:0000256" key="7">
    <source>
        <dbReference type="ARBA" id="ARBA00022840"/>
    </source>
</evidence>
<dbReference type="Proteomes" id="UP000055136">
    <property type="component" value="Chromosome"/>
</dbReference>
<dbReference type="GO" id="GO:0006355">
    <property type="term" value="P:regulation of DNA-templated transcription"/>
    <property type="evidence" value="ECO:0007669"/>
    <property type="project" value="UniProtKB-ARBA"/>
</dbReference>
<dbReference type="InterPro" id="IPR036388">
    <property type="entry name" value="WH-like_DNA-bd_sf"/>
</dbReference>
<protein>
    <recommendedName>
        <fullName evidence="10">Polymerase nucleotidyl transferase domain-containing protein</fullName>
    </recommendedName>
</protein>
<dbReference type="GO" id="GO:0005524">
    <property type="term" value="F:ATP binding"/>
    <property type="evidence" value="ECO:0007669"/>
    <property type="project" value="UniProtKB-KW"/>
</dbReference>
<keyword evidence="5" id="KW-0479">Metal-binding</keyword>
<dbReference type="GO" id="GO:0046872">
    <property type="term" value="F:metal ion binding"/>
    <property type="evidence" value="ECO:0007669"/>
    <property type="project" value="UniProtKB-KW"/>
</dbReference>
<dbReference type="InterPro" id="IPR036390">
    <property type="entry name" value="WH_DNA-bd_sf"/>
</dbReference>
<dbReference type="InterPro" id="IPR011991">
    <property type="entry name" value="ArsR-like_HTH"/>
</dbReference>
<dbReference type="SUPFAM" id="SSF46785">
    <property type="entry name" value="Winged helix' DNA-binding domain"/>
    <property type="match status" value="1"/>
</dbReference>
<reference evidence="11" key="1">
    <citation type="submission" date="2015-10" db="EMBL/GenBank/DDBJ databases">
        <title>Description of Candidatus Tenderia electrophaga gen. nov, sp. nov., an Uncultivated Electroautotroph from a Biocathode Enrichment.</title>
        <authorList>
            <person name="Eddie B.J."/>
            <person name="Malanoski A.P."/>
            <person name="Wang Z."/>
            <person name="Hall R.J."/>
            <person name="Oh S.D."/>
            <person name="Heiner C."/>
            <person name="Lin B."/>
            <person name="Strycharz-Glaven S.M."/>
        </authorList>
    </citation>
    <scope>NUCLEOTIDE SEQUENCE [LARGE SCALE GENOMIC DNA]</scope>
    <source>
        <strain evidence="11">NRL1</strain>
    </source>
</reference>
<sequence>MDLASIGDALFSKTQQKVLGLLYGRPDETFYLNEIVRLAGVGKGTVNRELDKMLAAGLVTVSRVGNQNHYQANAQCPIYDELLSIVRKTIEAGDKRNRGRQAMQRNRDTLVIGGKIEISRSDLQEVAKRFHIRRLYLFGSAARGELRPDSDIDLLIEFESNAAPSMGGMVEIQDAFAQLFHGRKVDVATPSILNNPYRKRAIEKDMEELYAA</sequence>
<evidence type="ECO:0000256" key="8">
    <source>
        <dbReference type="ARBA" id="ARBA00022842"/>
    </source>
</evidence>
<keyword evidence="6" id="KW-0547">Nucleotide-binding</keyword>
<evidence type="ECO:0000256" key="6">
    <source>
        <dbReference type="ARBA" id="ARBA00022741"/>
    </source>
</evidence>
<evidence type="ECO:0000256" key="9">
    <source>
        <dbReference type="ARBA" id="ARBA00038276"/>
    </source>
</evidence>
<dbReference type="CDD" id="cd00090">
    <property type="entry name" value="HTH_ARSR"/>
    <property type="match status" value="1"/>
</dbReference>
<keyword evidence="3" id="KW-0808">Transferase</keyword>
<keyword evidence="7" id="KW-0067">ATP-binding</keyword>
<dbReference type="Pfam" id="PF01909">
    <property type="entry name" value="NTP_transf_2"/>
    <property type="match status" value="1"/>
</dbReference>
<dbReference type="InterPro" id="IPR043519">
    <property type="entry name" value="NT_sf"/>
</dbReference>
<dbReference type="GO" id="GO:0016779">
    <property type="term" value="F:nucleotidyltransferase activity"/>
    <property type="evidence" value="ECO:0007669"/>
    <property type="project" value="UniProtKB-KW"/>
</dbReference>
<keyword evidence="12" id="KW-1185">Reference proteome</keyword>
<dbReference type="InterPro" id="IPR002934">
    <property type="entry name" value="Polymerase_NTP_transf_dom"/>
</dbReference>
<proteinExistence type="inferred from homology"/>
<gene>
    <name evidence="11" type="ORF">Tel_09190</name>
</gene>
<evidence type="ECO:0000256" key="4">
    <source>
        <dbReference type="ARBA" id="ARBA00022695"/>
    </source>
</evidence>
<evidence type="ECO:0000313" key="11">
    <source>
        <dbReference type="EMBL" id="ALP53314.1"/>
    </source>
</evidence>
<evidence type="ECO:0000259" key="10">
    <source>
        <dbReference type="Pfam" id="PF01909"/>
    </source>
</evidence>
<dbReference type="KEGG" id="tee:Tel_09190"/>
<feature type="domain" description="Polymerase nucleotidyl transferase" evidence="10">
    <location>
        <begin position="124"/>
        <end position="206"/>
    </location>
</feature>
<organism evidence="11 12">
    <name type="scientific">Candidatus Tenderia electrophaga</name>
    <dbReference type="NCBI Taxonomy" id="1748243"/>
    <lineage>
        <taxon>Bacteria</taxon>
        <taxon>Pseudomonadati</taxon>
        <taxon>Pseudomonadota</taxon>
        <taxon>Gammaproteobacteria</taxon>
        <taxon>Candidatus Tenderiales</taxon>
        <taxon>Candidatus Tenderiaceae</taxon>
        <taxon>Candidatus Tenderia</taxon>
    </lineage>
</organism>
<evidence type="ECO:0000256" key="5">
    <source>
        <dbReference type="ARBA" id="ARBA00022723"/>
    </source>
</evidence>
<dbReference type="Gene3D" id="3.30.460.10">
    <property type="entry name" value="Beta Polymerase, domain 2"/>
    <property type="match status" value="1"/>
</dbReference>
<dbReference type="Gene3D" id="1.10.10.10">
    <property type="entry name" value="Winged helix-like DNA-binding domain superfamily/Winged helix DNA-binding domain"/>
    <property type="match status" value="1"/>
</dbReference>
<dbReference type="InterPro" id="IPR052038">
    <property type="entry name" value="Type-VII_TA_antitoxin"/>
</dbReference>
<evidence type="ECO:0000313" key="12">
    <source>
        <dbReference type="Proteomes" id="UP000055136"/>
    </source>
</evidence>
<comment type="similarity">
    <text evidence="9">Belongs to the MntA antitoxin family.</text>
</comment>
<dbReference type="EMBL" id="CP013099">
    <property type="protein sequence ID" value="ALP53314.1"/>
    <property type="molecule type" value="Genomic_DNA"/>
</dbReference>
<dbReference type="AlphaFoldDB" id="A0A0S2TDW7"/>
<keyword evidence="8" id="KW-0460">Magnesium</keyword>
<evidence type="ECO:0000256" key="3">
    <source>
        <dbReference type="ARBA" id="ARBA00022679"/>
    </source>
</evidence>
<comment type="cofactor">
    <cofactor evidence="1">
        <name>Mg(2+)</name>
        <dbReference type="ChEBI" id="CHEBI:18420"/>
    </cofactor>
</comment>
<dbReference type="PANTHER" id="PTHR33571:SF14">
    <property type="entry name" value="PROTEIN ADENYLYLTRANSFERASE MJ0435-RELATED"/>
    <property type="match status" value="1"/>
</dbReference>
<dbReference type="PANTHER" id="PTHR33571">
    <property type="entry name" value="SSL8005 PROTEIN"/>
    <property type="match status" value="1"/>
</dbReference>
<keyword evidence="4" id="KW-0548">Nucleotidyltransferase</keyword>